<comment type="similarity">
    <text evidence="1">Belongs to the peptidase C40 family.</text>
</comment>
<dbReference type="RefSeq" id="WP_160026917.1">
    <property type="nucleotide sequence ID" value="NZ_CP041764.1"/>
</dbReference>
<proteinExistence type="inferred from homology"/>
<feature type="domain" description="NlpC/P60" evidence="8">
    <location>
        <begin position="98"/>
        <end position="233"/>
    </location>
</feature>
<evidence type="ECO:0000259" key="8">
    <source>
        <dbReference type="PROSITE" id="PS51935"/>
    </source>
</evidence>
<evidence type="ECO:0000256" key="3">
    <source>
        <dbReference type="ARBA" id="ARBA00022723"/>
    </source>
</evidence>
<dbReference type="Proteomes" id="UP000430368">
    <property type="component" value="Chromosome"/>
</dbReference>
<dbReference type="InterPro" id="IPR051929">
    <property type="entry name" value="VirAsm_ModProt"/>
</dbReference>
<evidence type="ECO:0000256" key="5">
    <source>
        <dbReference type="ARBA" id="ARBA00022807"/>
    </source>
</evidence>
<organism evidence="9 10">
    <name type="scientific">Serratia rhizosphaerae</name>
    <dbReference type="NCBI Taxonomy" id="2597702"/>
    <lineage>
        <taxon>Bacteria</taxon>
        <taxon>Pseudomonadati</taxon>
        <taxon>Pseudomonadota</taxon>
        <taxon>Gammaproteobacteria</taxon>
        <taxon>Enterobacterales</taxon>
        <taxon>Yersiniaceae</taxon>
        <taxon>Serratia</taxon>
    </lineage>
</organism>
<dbReference type="PROSITE" id="PS51935">
    <property type="entry name" value="NLPC_P60"/>
    <property type="match status" value="1"/>
</dbReference>
<dbReference type="Pfam" id="PF00877">
    <property type="entry name" value="NLPC_P60"/>
    <property type="match status" value="1"/>
</dbReference>
<name>A0ABX6GGX8_9GAMM</name>
<dbReference type="CDD" id="cd08073">
    <property type="entry name" value="MPN_NLPC_P60"/>
    <property type="match status" value="1"/>
</dbReference>
<dbReference type="InterPro" id="IPR000555">
    <property type="entry name" value="JAMM/MPN+_dom"/>
</dbReference>
<gene>
    <name evidence="9" type="ORF">FO014_00275</name>
</gene>
<keyword evidence="6" id="KW-0862">Zinc</keyword>
<keyword evidence="5" id="KW-0788">Thiol protease</keyword>
<evidence type="ECO:0000256" key="1">
    <source>
        <dbReference type="ARBA" id="ARBA00007074"/>
    </source>
</evidence>
<dbReference type="PANTHER" id="PTHR34858:SF1">
    <property type="entry name" value="CYSO-CYSTEINE PEPTIDASE"/>
    <property type="match status" value="1"/>
</dbReference>
<dbReference type="PANTHER" id="PTHR34858">
    <property type="entry name" value="CYSO-CYSTEINE PEPTIDASE"/>
    <property type="match status" value="1"/>
</dbReference>
<accession>A0ABX6GGX8</accession>
<keyword evidence="10" id="KW-1185">Reference proteome</keyword>
<evidence type="ECO:0000313" key="10">
    <source>
        <dbReference type="Proteomes" id="UP000430368"/>
    </source>
</evidence>
<evidence type="ECO:0000313" key="9">
    <source>
        <dbReference type="EMBL" id="QHA85534.1"/>
    </source>
</evidence>
<keyword evidence="4" id="KW-0378">Hydrolase</keyword>
<dbReference type="Gene3D" id="3.90.1720.10">
    <property type="entry name" value="endopeptidase domain like (from Nostoc punctiforme)"/>
    <property type="match status" value="1"/>
</dbReference>
<sequence length="237" mass="26943">MRQKTIDAILAHAQREFPNECCGVLAQCGRVERYFPCANLSAEPVEHFELDPAGYAAAEDWGEVVAIVHSHPGDGATTQPSELDQLQCDVNELPFVIASWPEGDIRTIYPRGDRPLVGRQFVLGHADCWSLIMDYYRQEHGLILHNYSVERHWWEQGEDLYMENWHGCGFREFDGPPQVGDMVIMQVSAPVPNHAGILLDGNMLLHHLYGQLSQRVPYGGYFRDRTVKIVRRVELMG</sequence>
<evidence type="ECO:0000256" key="6">
    <source>
        <dbReference type="ARBA" id="ARBA00022833"/>
    </source>
</evidence>
<dbReference type="InterPro" id="IPR038765">
    <property type="entry name" value="Papain-like_cys_pep_sf"/>
</dbReference>
<dbReference type="SUPFAM" id="SSF54001">
    <property type="entry name" value="Cysteine proteinases"/>
    <property type="match status" value="1"/>
</dbReference>
<keyword evidence="7" id="KW-0482">Metalloprotease</keyword>
<dbReference type="SMART" id="SM00232">
    <property type="entry name" value="JAB_MPN"/>
    <property type="match status" value="1"/>
</dbReference>
<dbReference type="Pfam" id="PF14464">
    <property type="entry name" value="Prok-JAB"/>
    <property type="match status" value="1"/>
</dbReference>
<dbReference type="Gene3D" id="3.40.140.10">
    <property type="entry name" value="Cytidine Deaminase, domain 2"/>
    <property type="match status" value="1"/>
</dbReference>
<evidence type="ECO:0000256" key="4">
    <source>
        <dbReference type="ARBA" id="ARBA00022801"/>
    </source>
</evidence>
<dbReference type="SUPFAM" id="SSF102712">
    <property type="entry name" value="JAB1/MPN domain"/>
    <property type="match status" value="1"/>
</dbReference>
<dbReference type="EMBL" id="CP041764">
    <property type="protein sequence ID" value="QHA85534.1"/>
    <property type="molecule type" value="Genomic_DNA"/>
</dbReference>
<evidence type="ECO:0000256" key="7">
    <source>
        <dbReference type="ARBA" id="ARBA00023049"/>
    </source>
</evidence>
<dbReference type="InterPro" id="IPR000064">
    <property type="entry name" value="NLP_P60_dom"/>
</dbReference>
<reference evidence="9 10" key="1">
    <citation type="submission" date="2019-07" db="EMBL/GenBank/DDBJ databases">
        <title>Serratia dokdonensis sp. nov., an elicitor of systemic resistance in Nicotiana Tabacum.</title>
        <authorList>
            <person name="Son J.-S."/>
            <person name="Hwang Y.-J."/>
            <person name="Lee S.-Y."/>
            <person name="Ghim S.-Y."/>
        </authorList>
    </citation>
    <scope>NUCLEOTIDE SEQUENCE [LARGE SCALE GENOMIC DNA]</scope>
    <source>
        <strain evidence="9 10">KUDC3025</strain>
    </source>
</reference>
<keyword evidence="2" id="KW-0645">Protease</keyword>
<protein>
    <submittedName>
        <fullName evidence="9">Peptidase P60</fullName>
    </submittedName>
</protein>
<evidence type="ECO:0000256" key="2">
    <source>
        <dbReference type="ARBA" id="ARBA00022670"/>
    </source>
</evidence>
<dbReference type="InterPro" id="IPR028090">
    <property type="entry name" value="JAB_dom_prok"/>
</dbReference>
<keyword evidence="3" id="KW-0479">Metal-binding</keyword>